<comment type="caution">
    <text evidence="3">The sequence shown here is derived from an EMBL/GenBank/DDBJ whole genome shotgun (WGS) entry which is preliminary data.</text>
</comment>
<protein>
    <recommendedName>
        <fullName evidence="5">Nickel/cobalt transporter regulator</fullName>
    </recommendedName>
</protein>
<dbReference type="Proteomes" id="UP000781958">
    <property type="component" value="Unassembled WGS sequence"/>
</dbReference>
<keyword evidence="4" id="KW-1185">Reference proteome</keyword>
<feature type="region of interest" description="Disordered" evidence="1">
    <location>
        <begin position="42"/>
        <end position="115"/>
    </location>
</feature>
<dbReference type="RefSeq" id="WP_209772250.1">
    <property type="nucleotide sequence ID" value="NZ_JAGINP010000034.1"/>
</dbReference>
<keyword evidence="2" id="KW-0732">Signal</keyword>
<evidence type="ECO:0000256" key="2">
    <source>
        <dbReference type="SAM" id="SignalP"/>
    </source>
</evidence>
<reference evidence="3 4" key="1">
    <citation type="submission" date="2021-03" db="EMBL/GenBank/DDBJ databases">
        <title>Genomic Encyclopedia of Type Strains, Phase III (KMG-III): the genomes of soil and plant-associated and newly described type strains.</title>
        <authorList>
            <person name="Whitman W."/>
        </authorList>
    </citation>
    <scope>NUCLEOTIDE SEQUENCE [LARGE SCALE GENOMIC DNA]</scope>
    <source>
        <strain evidence="3 4">IMMIB AFH-6</strain>
    </source>
</reference>
<evidence type="ECO:0000313" key="4">
    <source>
        <dbReference type="Proteomes" id="UP000781958"/>
    </source>
</evidence>
<evidence type="ECO:0000256" key="1">
    <source>
        <dbReference type="SAM" id="MobiDB-lite"/>
    </source>
</evidence>
<accession>A0ABS4SXP7</accession>
<feature type="chain" id="PRO_5045167420" description="Nickel/cobalt transporter regulator" evidence="2">
    <location>
        <begin position="22"/>
        <end position="132"/>
    </location>
</feature>
<proteinExistence type="predicted"/>
<dbReference type="EMBL" id="JAGINP010000034">
    <property type="protein sequence ID" value="MBP2296737.1"/>
    <property type="molecule type" value="Genomic_DNA"/>
</dbReference>
<evidence type="ECO:0008006" key="5">
    <source>
        <dbReference type="Google" id="ProtNLM"/>
    </source>
</evidence>
<feature type="signal peptide" evidence="2">
    <location>
        <begin position="1"/>
        <end position="21"/>
    </location>
</feature>
<sequence length="132" mass="14516">MLRTMTFATLTVLALAAPAHAQKQEYPAWVFDEMVPTGPYMRHMDEAQPIPGARPSHWGSMGKNGEFRAGMPQYGTDNRQKTPSYARTQSLTPPVRDGRAAARTGGELTNSVPREVTVNPDLTIQRSKAFGD</sequence>
<feature type="compositionally biased region" description="Polar residues" evidence="1">
    <location>
        <begin position="75"/>
        <end position="92"/>
    </location>
</feature>
<name>A0ABS4SXP7_9PROT</name>
<gene>
    <name evidence="3" type="ORF">J2851_006555</name>
</gene>
<organism evidence="3 4">
    <name type="scientific">Azospirillum rugosum</name>
    <dbReference type="NCBI Taxonomy" id="416170"/>
    <lineage>
        <taxon>Bacteria</taxon>
        <taxon>Pseudomonadati</taxon>
        <taxon>Pseudomonadota</taxon>
        <taxon>Alphaproteobacteria</taxon>
        <taxon>Rhodospirillales</taxon>
        <taxon>Azospirillaceae</taxon>
        <taxon>Azospirillum</taxon>
    </lineage>
</organism>
<evidence type="ECO:0000313" key="3">
    <source>
        <dbReference type="EMBL" id="MBP2296737.1"/>
    </source>
</evidence>